<feature type="region of interest" description="Disordered" evidence="3">
    <location>
        <begin position="151"/>
        <end position="172"/>
    </location>
</feature>
<proteinExistence type="predicted"/>
<evidence type="ECO:0000313" key="6">
    <source>
        <dbReference type="Proteomes" id="UP001159428"/>
    </source>
</evidence>
<dbReference type="Pfam" id="PF00076">
    <property type="entry name" value="RRM_1"/>
    <property type="match status" value="1"/>
</dbReference>
<dbReference type="AlphaFoldDB" id="A0AAU9VPK8"/>
<evidence type="ECO:0000256" key="3">
    <source>
        <dbReference type="SAM" id="MobiDB-lite"/>
    </source>
</evidence>
<dbReference type="PANTHER" id="PTHR13976">
    <property type="entry name" value="HETEROGENEOUS NUCLEAR RIBONUCLEOPROTEIN-RELATED"/>
    <property type="match status" value="1"/>
</dbReference>
<feature type="compositionally biased region" description="Gly residues" evidence="3">
    <location>
        <begin position="153"/>
        <end position="170"/>
    </location>
</feature>
<dbReference type="InterPro" id="IPR012677">
    <property type="entry name" value="Nucleotide-bd_a/b_plait_sf"/>
</dbReference>
<dbReference type="InterPro" id="IPR000504">
    <property type="entry name" value="RRM_dom"/>
</dbReference>
<dbReference type="InterPro" id="IPR050666">
    <property type="entry name" value="ESRP"/>
</dbReference>
<dbReference type="EMBL" id="CALNXJ010000002">
    <property type="protein sequence ID" value="CAH3034498.1"/>
    <property type="molecule type" value="Genomic_DNA"/>
</dbReference>
<evidence type="ECO:0000313" key="5">
    <source>
        <dbReference type="EMBL" id="CAH3034498.1"/>
    </source>
</evidence>
<dbReference type="GO" id="GO:0003723">
    <property type="term" value="F:RNA binding"/>
    <property type="evidence" value="ECO:0007669"/>
    <property type="project" value="UniProtKB-KW"/>
</dbReference>
<dbReference type="SMART" id="SM00360">
    <property type="entry name" value="RRM"/>
    <property type="match status" value="1"/>
</dbReference>
<name>A0AAU9VPK8_9CNID</name>
<protein>
    <recommendedName>
        <fullName evidence="4">RRM domain-containing protein</fullName>
    </recommendedName>
</protein>
<sequence length="247" mass="27012">MSTRCGPYEQPGGRGRKQVYGDQRKRRYRVRGKFNQSRGGHNGRGSFGRVGFGCGRGGGEAGNIGMMSHTGHVVHMRGLPHDATESDVKQFFAPLVPVSMWMEYGNGSLNGHWDVYFATHATAQEAMRKNGSLMGHFRIELFLQSNPESGNNQGWGGSGGEHNFHGGRGGDNFRERNFVGGEGNFNNGRNLNFGGGTNNQANMGGFGGQGNQNTGFNNQPLQQEGSFNTQMQGGGHQAKFFCWYFYP</sequence>
<evidence type="ECO:0000259" key="4">
    <source>
        <dbReference type="SMART" id="SM00360"/>
    </source>
</evidence>
<evidence type="ECO:0000256" key="1">
    <source>
        <dbReference type="ARBA" id="ARBA00022737"/>
    </source>
</evidence>
<feature type="domain" description="RRM" evidence="4">
    <location>
        <begin position="73"/>
        <end position="142"/>
    </location>
</feature>
<keyword evidence="1" id="KW-0677">Repeat</keyword>
<organism evidence="5 6">
    <name type="scientific">Pocillopora meandrina</name>
    <dbReference type="NCBI Taxonomy" id="46732"/>
    <lineage>
        <taxon>Eukaryota</taxon>
        <taxon>Metazoa</taxon>
        <taxon>Cnidaria</taxon>
        <taxon>Anthozoa</taxon>
        <taxon>Hexacorallia</taxon>
        <taxon>Scleractinia</taxon>
        <taxon>Astrocoeniina</taxon>
        <taxon>Pocilloporidae</taxon>
        <taxon>Pocillopora</taxon>
    </lineage>
</organism>
<dbReference type="SUPFAM" id="SSF54928">
    <property type="entry name" value="RNA-binding domain, RBD"/>
    <property type="match status" value="1"/>
</dbReference>
<accession>A0AAU9VPK8</accession>
<keyword evidence="2" id="KW-0694">RNA-binding</keyword>
<reference evidence="5 6" key="1">
    <citation type="submission" date="2022-05" db="EMBL/GenBank/DDBJ databases">
        <authorList>
            <consortium name="Genoscope - CEA"/>
            <person name="William W."/>
        </authorList>
    </citation>
    <scope>NUCLEOTIDE SEQUENCE [LARGE SCALE GENOMIC DNA]</scope>
</reference>
<comment type="caution">
    <text evidence="5">The sequence shown here is derived from an EMBL/GenBank/DDBJ whole genome shotgun (WGS) entry which is preliminary data.</text>
</comment>
<dbReference type="InterPro" id="IPR035979">
    <property type="entry name" value="RBD_domain_sf"/>
</dbReference>
<gene>
    <name evidence="5" type="ORF">PMEA_00010766</name>
</gene>
<feature type="region of interest" description="Disordered" evidence="3">
    <location>
        <begin position="1"/>
        <end position="27"/>
    </location>
</feature>
<dbReference type="Gene3D" id="3.30.70.330">
    <property type="match status" value="1"/>
</dbReference>
<dbReference type="Proteomes" id="UP001159428">
    <property type="component" value="Unassembled WGS sequence"/>
</dbReference>
<keyword evidence="6" id="KW-1185">Reference proteome</keyword>
<evidence type="ECO:0000256" key="2">
    <source>
        <dbReference type="ARBA" id="ARBA00022884"/>
    </source>
</evidence>